<dbReference type="Gene3D" id="3.30.565.10">
    <property type="entry name" value="Histidine kinase-like ATPase, C-terminal domain"/>
    <property type="match status" value="1"/>
</dbReference>
<dbReference type="Proteomes" id="UP000433406">
    <property type="component" value="Unassembled WGS sequence"/>
</dbReference>
<dbReference type="GO" id="GO:0016301">
    <property type="term" value="F:kinase activity"/>
    <property type="evidence" value="ECO:0007669"/>
    <property type="project" value="UniProtKB-KW"/>
</dbReference>
<dbReference type="SUPFAM" id="SSF55874">
    <property type="entry name" value="ATPase domain of HSP90 chaperone/DNA topoisomerase II/histidine kinase"/>
    <property type="match status" value="1"/>
</dbReference>
<reference evidence="7 8" key="1">
    <citation type="submission" date="2019-10" db="EMBL/GenBank/DDBJ databases">
        <title>Nocardioides novel species isolated from the excrement of Marmot.</title>
        <authorList>
            <person name="Zhang G."/>
        </authorList>
    </citation>
    <scope>NUCLEOTIDE SEQUENCE [LARGE SCALE GENOMIC DNA]</scope>
    <source>
        <strain evidence="8">zg-579</strain>
    </source>
</reference>
<dbReference type="InterPro" id="IPR045975">
    <property type="entry name" value="DUF5931"/>
</dbReference>
<dbReference type="AlphaFoldDB" id="A0A6I3JBS0"/>
<protein>
    <submittedName>
        <fullName evidence="7">Histidine kinase</fullName>
    </submittedName>
</protein>
<evidence type="ECO:0000313" key="7">
    <source>
        <dbReference type="EMBL" id="MTB95560.1"/>
    </source>
</evidence>
<dbReference type="InterPro" id="IPR003594">
    <property type="entry name" value="HATPase_dom"/>
</dbReference>
<dbReference type="GO" id="GO:0000160">
    <property type="term" value="P:phosphorelay signal transduction system"/>
    <property type="evidence" value="ECO:0007669"/>
    <property type="project" value="UniProtKB-KW"/>
</dbReference>
<evidence type="ECO:0000259" key="6">
    <source>
        <dbReference type="Pfam" id="PF19354"/>
    </source>
</evidence>
<dbReference type="Pfam" id="PF02518">
    <property type="entry name" value="HATPase_c"/>
    <property type="match status" value="1"/>
</dbReference>
<dbReference type="PANTHER" id="PTHR24421:SF61">
    <property type="entry name" value="OXYGEN SENSOR HISTIDINE KINASE NREB"/>
    <property type="match status" value="1"/>
</dbReference>
<proteinExistence type="predicted"/>
<feature type="transmembrane region" description="Helical" evidence="4">
    <location>
        <begin position="126"/>
        <end position="147"/>
    </location>
</feature>
<organism evidence="7 8">
    <name type="scientific">Nocardioides marmotae</name>
    <dbReference type="NCBI Taxonomy" id="2663857"/>
    <lineage>
        <taxon>Bacteria</taxon>
        <taxon>Bacillati</taxon>
        <taxon>Actinomycetota</taxon>
        <taxon>Actinomycetes</taxon>
        <taxon>Propionibacteriales</taxon>
        <taxon>Nocardioidaceae</taxon>
        <taxon>Nocardioides</taxon>
    </lineage>
</organism>
<keyword evidence="4" id="KW-1133">Transmembrane helix</keyword>
<feature type="transmembrane region" description="Helical" evidence="4">
    <location>
        <begin position="50"/>
        <end position="70"/>
    </location>
</feature>
<accession>A0A6I3JBS0</accession>
<name>A0A6I3JBS0_9ACTN</name>
<feature type="transmembrane region" description="Helical" evidence="4">
    <location>
        <begin position="22"/>
        <end position="43"/>
    </location>
</feature>
<dbReference type="Pfam" id="PF19354">
    <property type="entry name" value="DUF5931"/>
    <property type="match status" value="1"/>
</dbReference>
<gene>
    <name evidence="7" type="ORF">GGQ22_10730</name>
</gene>
<keyword evidence="4" id="KW-0472">Membrane</keyword>
<dbReference type="InterPro" id="IPR036890">
    <property type="entry name" value="HATPase_C_sf"/>
</dbReference>
<evidence type="ECO:0000313" key="8">
    <source>
        <dbReference type="Proteomes" id="UP000433406"/>
    </source>
</evidence>
<feature type="transmembrane region" description="Helical" evidence="4">
    <location>
        <begin position="82"/>
        <end position="114"/>
    </location>
</feature>
<sequence>MVTLANAVVLNLYRLDDVARPAAGVGCVLGMVAWTAFAVGAYAAPRRRTAALLVADLAVAVALLAVTPFVKGEGFQATVPGFWIAGALLAWAVHYRWVGGLVAALVLAVPDLLIREEISQSNYGNVFLIVIGGPLVGFMCGSLQQMAAERDRAERTAAAAAERARLARAVHDGVLQVLSLVQRRGAELGGEAAELGRLAGEQEARLRTLIRTQERTAEVTGPGESGGPVVLDLAAELGRLESRGAVSVAAPATPVELPAAVVDELCAVVGACLDNVAVHVGADAPAWVLLEALGDRVELSVRDEGPGIPAGRLEQAAAEGRLGVSESIRGRVADLGGTATLTTGAFGTEWEIVVPVRFDDGVPPGTPRH</sequence>
<keyword evidence="4" id="KW-0812">Transmembrane</keyword>
<evidence type="ECO:0000259" key="5">
    <source>
        <dbReference type="Pfam" id="PF02518"/>
    </source>
</evidence>
<evidence type="ECO:0000256" key="2">
    <source>
        <dbReference type="ARBA" id="ARBA00022777"/>
    </source>
</evidence>
<evidence type="ECO:0000256" key="1">
    <source>
        <dbReference type="ARBA" id="ARBA00022679"/>
    </source>
</evidence>
<dbReference type="EMBL" id="WLCI01000011">
    <property type="protein sequence ID" value="MTB95560.1"/>
    <property type="molecule type" value="Genomic_DNA"/>
</dbReference>
<evidence type="ECO:0000256" key="3">
    <source>
        <dbReference type="ARBA" id="ARBA00023012"/>
    </source>
</evidence>
<dbReference type="PANTHER" id="PTHR24421">
    <property type="entry name" value="NITRATE/NITRITE SENSOR PROTEIN NARX-RELATED"/>
    <property type="match status" value="1"/>
</dbReference>
<comment type="caution">
    <text evidence="7">The sequence shown here is derived from an EMBL/GenBank/DDBJ whole genome shotgun (WGS) entry which is preliminary data.</text>
</comment>
<feature type="domain" description="Histidine kinase/HSP90-like ATPase" evidence="5">
    <location>
        <begin position="263"/>
        <end position="355"/>
    </location>
</feature>
<dbReference type="NCBIfam" id="NF047322">
    <property type="entry name" value="HK_morpho_MacS"/>
    <property type="match status" value="1"/>
</dbReference>
<keyword evidence="1" id="KW-0808">Transferase</keyword>
<dbReference type="InterPro" id="IPR050482">
    <property type="entry name" value="Sensor_HK_TwoCompSys"/>
</dbReference>
<keyword evidence="8" id="KW-1185">Reference proteome</keyword>
<feature type="domain" description="DUF5931" evidence="6">
    <location>
        <begin position="2"/>
        <end position="139"/>
    </location>
</feature>
<evidence type="ECO:0000256" key="4">
    <source>
        <dbReference type="SAM" id="Phobius"/>
    </source>
</evidence>
<keyword evidence="3" id="KW-0902">Two-component regulatory system</keyword>
<keyword evidence="2 7" id="KW-0418">Kinase</keyword>